<feature type="transmembrane region" description="Helical" evidence="1">
    <location>
        <begin position="380"/>
        <end position="398"/>
    </location>
</feature>
<dbReference type="Proteomes" id="UP000501452">
    <property type="component" value="Chromosome"/>
</dbReference>
<feature type="transmembrane region" description="Helical" evidence="1">
    <location>
        <begin position="179"/>
        <end position="203"/>
    </location>
</feature>
<keyword evidence="4" id="KW-1185">Reference proteome</keyword>
<feature type="domain" description="YdbS-like PH" evidence="2">
    <location>
        <begin position="253"/>
        <end position="331"/>
    </location>
</feature>
<dbReference type="AlphaFoldDB" id="A0A6G8Q5H7"/>
<dbReference type="KEGG" id="rub:GBA63_02965"/>
<dbReference type="InterPro" id="IPR005182">
    <property type="entry name" value="YdbS-like_PH"/>
</dbReference>
<accession>A0A6G8Q5H7</accession>
<evidence type="ECO:0000259" key="2">
    <source>
        <dbReference type="Pfam" id="PF03703"/>
    </source>
</evidence>
<proteinExistence type="predicted"/>
<keyword evidence="1" id="KW-1133">Transmembrane helix</keyword>
<gene>
    <name evidence="3" type="ORF">GBA63_02965</name>
</gene>
<dbReference type="PANTHER" id="PTHR34473:SF2">
    <property type="entry name" value="UPF0699 TRANSMEMBRANE PROTEIN YDBT"/>
    <property type="match status" value="1"/>
</dbReference>
<feature type="transmembrane region" description="Helical" evidence="1">
    <location>
        <begin position="354"/>
        <end position="374"/>
    </location>
</feature>
<feature type="transmembrane region" description="Helical" evidence="1">
    <location>
        <begin position="223"/>
        <end position="249"/>
    </location>
</feature>
<dbReference type="PIRSF" id="PIRSF026631">
    <property type="entry name" value="UCP026631"/>
    <property type="match status" value="1"/>
</dbReference>
<dbReference type="RefSeq" id="WP_166173360.1">
    <property type="nucleotide sequence ID" value="NZ_CP045119.1"/>
</dbReference>
<dbReference type="EMBL" id="CP045119">
    <property type="protein sequence ID" value="QIN81710.1"/>
    <property type="molecule type" value="Genomic_DNA"/>
</dbReference>
<reference evidence="3 4" key="1">
    <citation type="submission" date="2019-10" db="EMBL/GenBank/DDBJ databases">
        <title>Rubrobacter sp nov SCSIO 52090 isolated from a deep-sea sediment in the South China Sea.</title>
        <authorList>
            <person name="Chen R.W."/>
        </authorList>
    </citation>
    <scope>NUCLEOTIDE SEQUENCE [LARGE SCALE GENOMIC DNA]</scope>
    <source>
        <strain evidence="3 4">SCSIO 52909</strain>
    </source>
</reference>
<evidence type="ECO:0000256" key="1">
    <source>
        <dbReference type="SAM" id="Phobius"/>
    </source>
</evidence>
<feature type="domain" description="YdbS-like PH" evidence="2">
    <location>
        <begin position="401"/>
        <end position="478"/>
    </location>
</feature>
<keyword evidence="1" id="KW-0472">Membrane</keyword>
<evidence type="ECO:0000313" key="4">
    <source>
        <dbReference type="Proteomes" id="UP000501452"/>
    </source>
</evidence>
<name>A0A6G8Q5H7_9ACTN</name>
<sequence>MSSEAEPLLHLHPAAMVIDALKSVRRLVSASALPGIIVLFSQGLSPLTIFLVLLGAVVLVVLAAVWGFLSWRATSYGVVGGAFRLRQGVFQKSERTIPLEHVQSVDTVQGIVQRVFGVYEVRVETAGGGATEPDASLPALSRGATEALRREIEGARKEPVDTEEEAGPEVLRRLSVRDLLVAGATSGQIGVALSLLAVGSQVFDEFFSEAFFRDLVDRVAPNALVVALILVPAVALVAWLLAIAGTVLAHFGFTLSRDGDFLYIKRGLLERREATIPLGRIQAVRVSEGVLRQPFGLASLRVESAGYGEDAGVSAVMFPLLPRDEVQALLREAAPEFAVDPPLNALPRRALRRYVFRACIPAVVLAAAGVLVPLLVFDAFFGLLSALLIPAFAVYGWLRFRAAGWALEGDRLVVRSRNLGRVTVVAPRRRLQSRSVLQSPFQRRVRLATFETEVASGGGGSALEVTDLGFEDARRLVEALSSRVSIKKSGEERPA</sequence>
<feature type="domain" description="YdbS-like PH" evidence="2">
    <location>
        <begin position="71"/>
        <end position="152"/>
    </location>
</feature>
<dbReference type="PANTHER" id="PTHR34473">
    <property type="entry name" value="UPF0699 TRANSMEMBRANE PROTEIN YDBS"/>
    <property type="match status" value="1"/>
</dbReference>
<dbReference type="Pfam" id="PF03703">
    <property type="entry name" value="bPH_2"/>
    <property type="match status" value="3"/>
</dbReference>
<evidence type="ECO:0000313" key="3">
    <source>
        <dbReference type="EMBL" id="QIN81710.1"/>
    </source>
</evidence>
<feature type="transmembrane region" description="Helical" evidence="1">
    <location>
        <begin position="47"/>
        <end position="69"/>
    </location>
</feature>
<protein>
    <submittedName>
        <fullName evidence="3">PH domain-containing protein</fullName>
    </submittedName>
</protein>
<keyword evidence="1" id="KW-0812">Transmembrane</keyword>
<organism evidence="3 4">
    <name type="scientific">Rubrobacter tropicus</name>
    <dbReference type="NCBI Taxonomy" id="2653851"/>
    <lineage>
        <taxon>Bacteria</taxon>
        <taxon>Bacillati</taxon>
        <taxon>Actinomycetota</taxon>
        <taxon>Rubrobacteria</taxon>
        <taxon>Rubrobacterales</taxon>
        <taxon>Rubrobacteraceae</taxon>
        <taxon>Rubrobacter</taxon>
    </lineage>
</organism>
<dbReference type="InterPro" id="IPR014529">
    <property type="entry name" value="UCP026631"/>
</dbReference>